<gene>
    <name evidence="4" type="ORF">CLP_0369</name>
</gene>
<dbReference type="GO" id="GO:0015225">
    <property type="term" value="F:biotin transmembrane transporter activity"/>
    <property type="evidence" value="ECO:0007669"/>
    <property type="project" value="UniProtKB-UniRule"/>
</dbReference>
<comment type="subcellular location">
    <subcellularLocation>
        <location evidence="2">Cell membrane</location>
        <topology evidence="2">Multi-pass membrane protein</topology>
    </subcellularLocation>
</comment>
<dbReference type="Pfam" id="PF02632">
    <property type="entry name" value="BioY"/>
    <property type="match status" value="1"/>
</dbReference>
<feature type="transmembrane region" description="Helical" evidence="3">
    <location>
        <begin position="35"/>
        <end position="51"/>
    </location>
</feature>
<dbReference type="Proteomes" id="UP000003081">
    <property type="component" value="Unassembled WGS sequence"/>
</dbReference>
<organism evidence="4 5">
    <name type="scientific">Clostridium butyricum E4 str. BoNT E BL5262</name>
    <dbReference type="NCBI Taxonomy" id="632245"/>
    <lineage>
        <taxon>Bacteria</taxon>
        <taxon>Bacillati</taxon>
        <taxon>Bacillota</taxon>
        <taxon>Clostridia</taxon>
        <taxon>Eubacteriales</taxon>
        <taxon>Clostridiaceae</taxon>
        <taxon>Clostridium</taxon>
    </lineage>
</organism>
<keyword evidence="2" id="KW-0813">Transport</keyword>
<keyword evidence="5" id="KW-1185">Reference proteome</keyword>
<evidence type="ECO:0000256" key="3">
    <source>
        <dbReference type="SAM" id="Phobius"/>
    </source>
</evidence>
<reference evidence="4 5" key="1">
    <citation type="submission" date="2009-08" db="EMBL/GenBank/DDBJ databases">
        <authorList>
            <person name="Shrivastava S."/>
            <person name="Brinkac L.B."/>
            <person name="Brown J.L."/>
            <person name="Bruce D.B."/>
            <person name="Detter C."/>
            <person name="Green L.D."/>
            <person name="Munk C.A."/>
            <person name="Rogers Y.C."/>
            <person name="Tapia R."/>
            <person name="Sims D.R."/>
            <person name="Smith L.A."/>
            <person name="Smith T.J."/>
            <person name="Sutton G."/>
            <person name="Brettin T."/>
        </authorList>
    </citation>
    <scope>NUCLEOTIDE SEQUENCE [LARGE SCALE GENOMIC DNA]</scope>
    <source>
        <strain evidence="5">E4 str. BoNT E BL5262</strain>
    </source>
</reference>
<dbReference type="RefSeq" id="WP_003413163.1">
    <property type="nucleotide sequence ID" value="NZ_ACOM01000001.1"/>
</dbReference>
<dbReference type="HOGENOM" id="CLU_077931_3_1_9"/>
<dbReference type="eggNOG" id="COG1268">
    <property type="taxonomic scope" value="Bacteria"/>
</dbReference>
<dbReference type="GO" id="GO:0005886">
    <property type="term" value="C:plasma membrane"/>
    <property type="evidence" value="ECO:0007669"/>
    <property type="project" value="UniProtKB-SubCell"/>
</dbReference>
<dbReference type="AlphaFoldDB" id="C4IB19"/>
<dbReference type="Gene3D" id="1.10.1760.20">
    <property type="match status" value="1"/>
</dbReference>
<keyword evidence="2" id="KW-1003">Cell membrane</keyword>
<comment type="similarity">
    <text evidence="1 2">Belongs to the BioY family.</text>
</comment>
<feature type="transmembrane region" description="Helical" evidence="3">
    <location>
        <begin position="147"/>
        <end position="173"/>
    </location>
</feature>
<dbReference type="PANTHER" id="PTHR34295">
    <property type="entry name" value="BIOTIN TRANSPORTER BIOY"/>
    <property type="match status" value="1"/>
</dbReference>
<protein>
    <recommendedName>
        <fullName evidence="2">Biotin transporter</fullName>
    </recommendedName>
</protein>
<keyword evidence="2 3" id="KW-0472">Membrane</keyword>
<evidence type="ECO:0000313" key="5">
    <source>
        <dbReference type="Proteomes" id="UP000003081"/>
    </source>
</evidence>
<feature type="transmembrane region" description="Helical" evidence="3">
    <location>
        <begin position="115"/>
        <end position="135"/>
    </location>
</feature>
<keyword evidence="3" id="KW-1133">Transmembrane helix</keyword>
<keyword evidence="3" id="KW-0812">Transmembrane</keyword>
<dbReference type="PIRSF" id="PIRSF016661">
    <property type="entry name" value="BioY"/>
    <property type="match status" value="1"/>
</dbReference>
<evidence type="ECO:0000256" key="2">
    <source>
        <dbReference type="PIRNR" id="PIRNR016661"/>
    </source>
</evidence>
<name>C4IB19_CLOBU</name>
<feature type="transmembrane region" description="Helical" evidence="3">
    <location>
        <begin position="86"/>
        <end position="103"/>
    </location>
</feature>
<feature type="transmembrane region" description="Helical" evidence="3">
    <location>
        <begin position="58"/>
        <end position="80"/>
    </location>
</feature>
<dbReference type="EMBL" id="ACOM01000001">
    <property type="protein sequence ID" value="EEP56119.1"/>
    <property type="molecule type" value="Genomic_DNA"/>
</dbReference>
<dbReference type="InterPro" id="IPR003784">
    <property type="entry name" value="BioY"/>
</dbReference>
<sequence>MEKSRVMIMVRCALFTSLIAIGAFIQIPVPFMDYFTLQFLFVLLSGMILGPKKGALSVSVYVLIGLIGVPIFAAGGGIQYIFRPSFGYLLGFIAASFVTGYIAEKNNAQTFSKYLLAAFGGFITTYGIGILYKFLILNFYMGTPTSLYFIIVSCFPLDIPGDILLCLSASFIMPKLKSIVARKSVSNF</sequence>
<feature type="transmembrane region" description="Helical" evidence="3">
    <location>
        <begin position="12"/>
        <end position="29"/>
    </location>
</feature>
<comment type="caution">
    <text evidence="4">The sequence shown here is derived from an EMBL/GenBank/DDBJ whole genome shotgun (WGS) entry which is preliminary data.</text>
</comment>
<evidence type="ECO:0000256" key="1">
    <source>
        <dbReference type="ARBA" id="ARBA00010692"/>
    </source>
</evidence>
<dbReference type="PANTHER" id="PTHR34295:SF1">
    <property type="entry name" value="BIOTIN TRANSPORTER BIOY"/>
    <property type="match status" value="1"/>
</dbReference>
<proteinExistence type="inferred from homology"/>
<accession>C4IB19</accession>
<evidence type="ECO:0000313" key="4">
    <source>
        <dbReference type="EMBL" id="EEP56119.1"/>
    </source>
</evidence>